<feature type="transmembrane region" description="Helical" evidence="1">
    <location>
        <begin position="20"/>
        <end position="40"/>
    </location>
</feature>
<evidence type="ECO:0000256" key="1">
    <source>
        <dbReference type="SAM" id="Phobius"/>
    </source>
</evidence>
<evidence type="ECO:0000313" key="2">
    <source>
        <dbReference type="EMBL" id="QBD75498.1"/>
    </source>
</evidence>
<keyword evidence="3" id="KW-1185">Reference proteome</keyword>
<dbReference type="Proteomes" id="UP000290365">
    <property type="component" value="Chromosome"/>
</dbReference>
<sequence length="239" mass="26557">MHQTSQQPAPGTVRDRFGALVWIIGSVQFFLCHLIVQSAWPTPYSWSLNNISDLGNVNCQPWGDNARYVCSPLHTVMNTSIIVGGLLIIVGIFAIESLWRRSFISWAARVLLIIVGLAWLLVGLTPADVEENLHVLGALFIMIPGNLGLMLMVLSARYGYMKTIRILATLMGIIGLVATGLFFSGHYLTLGMGGMERVAVFPLQIWNFIAGCTLLIAVVRERRRAALEALIEDYHEREY</sequence>
<dbReference type="InterPro" id="IPR009339">
    <property type="entry name" value="DUF998"/>
</dbReference>
<feature type="transmembrane region" description="Helical" evidence="1">
    <location>
        <begin position="166"/>
        <end position="187"/>
    </location>
</feature>
<accession>A0A4P6JK29</accession>
<dbReference type="RefSeq" id="WP_129886096.1">
    <property type="nucleotide sequence ID" value="NZ_CP035758.1"/>
</dbReference>
<dbReference type="Pfam" id="PF06197">
    <property type="entry name" value="DUF998"/>
    <property type="match status" value="1"/>
</dbReference>
<dbReference type="OrthoDB" id="2388530at2"/>
<feature type="transmembrane region" description="Helical" evidence="1">
    <location>
        <begin position="106"/>
        <end position="127"/>
    </location>
</feature>
<organism evidence="2 3">
    <name type="scientific">Ktedonosporobacter rubrisoli</name>
    <dbReference type="NCBI Taxonomy" id="2509675"/>
    <lineage>
        <taxon>Bacteria</taxon>
        <taxon>Bacillati</taxon>
        <taxon>Chloroflexota</taxon>
        <taxon>Ktedonobacteria</taxon>
        <taxon>Ktedonobacterales</taxon>
        <taxon>Ktedonosporobacteraceae</taxon>
        <taxon>Ktedonosporobacter</taxon>
    </lineage>
</organism>
<protein>
    <recommendedName>
        <fullName evidence="4">DUF998 domain-containing protein</fullName>
    </recommendedName>
</protein>
<keyword evidence="1" id="KW-0472">Membrane</keyword>
<evidence type="ECO:0008006" key="4">
    <source>
        <dbReference type="Google" id="ProtNLM"/>
    </source>
</evidence>
<proteinExistence type="predicted"/>
<feature type="transmembrane region" description="Helical" evidence="1">
    <location>
        <begin position="81"/>
        <end position="99"/>
    </location>
</feature>
<dbReference type="KEGG" id="kbs:EPA93_05560"/>
<dbReference type="EMBL" id="CP035758">
    <property type="protein sequence ID" value="QBD75498.1"/>
    <property type="molecule type" value="Genomic_DNA"/>
</dbReference>
<reference evidence="2 3" key="1">
    <citation type="submission" date="2019-01" db="EMBL/GenBank/DDBJ databases">
        <title>Ktedonosporobacter rubrisoli SCAWS-G2.</title>
        <authorList>
            <person name="Huang Y."/>
            <person name="Yan B."/>
        </authorList>
    </citation>
    <scope>NUCLEOTIDE SEQUENCE [LARGE SCALE GENOMIC DNA]</scope>
    <source>
        <strain evidence="2 3">SCAWS-G2</strain>
    </source>
</reference>
<dbReference type="AlphaFoldDB" id="A0A4P6JK29"/>
<name>A0A4P6JK29_KTERU</name>
<keyword evidence="1" id="KW-1133">Transmembrane helix</keyword>
<gene>
    <name evidence="2" type="ORF">EPA93_05560</name>
</gene>
<evidence type="ECO:0000313" key="3">
    <source>
        <dbReference type="Proteomes" id="UP000290365"/>
    </source>
</evidence>
<keyword evidence="1" id="KW-0812">Transmembrane</keyword>
<feature type="transmembrane region" description="Helical" evidence="1">
    <location>
        <begin position="199"/>
        <end position="219"/>
    </location>
</feature>
<feature type="transmembrane region" description="Helical" evidence="1">
    <location>
        <begin position="133"/>
        <end position="154"/>
    </location>
</feature>